<dbReference type="PANTHER" id="PTHR22960:SF29">
    <property type="entry name" value="CYCLIC PYRANOPTERIN MONOPHOSPHATE SYNTHASE"/>
    <property type="match status" value="1"/>
</dbReference>
<evidence type="ECO:0000256" key="6">
    <source>
        <dbReference type="ARBA" id="ARBA00055087"/>
    </source>
</evidence>
<comment type="catalytic activity">
    <reaction evidence="1 7">
        <text>(8S)-3',8-cyclo-7,8-dihydroguanosine 5'-triphosphate = cyclic pyranopterin phosphate + diphosphate</text>
        <dbReference type="Rhea" id="RHEA:49580"/>
        <dbReference type="ChEBI" id="CHEBI:33019"/>
        <dbReference type="ChEBI" id="CHEBI:59648"/>
        <dbReference type="ChEBI" id="CHEBI:131766"/>
        <dbReference type="EC" id="4.6.1.17"/>
    </reaction>
</comment>
<comment type="pathway">
    <text evidence="2 7">Cofactor biosynthesis; molybdopterin biosynthesis.</text>
</comment>
<feature type="binding site" evidence="7">
    <location>
        <begin position="76"/>
        <end position="78"/>
    </location>
    <ligand>
        <name>substrate</name>
    </ligand>
</feature>
<reference evidence="9" key="1">
    <citation type="submission" date="2022-09" db="EMBL/GenBank/DDBJ databases">
        <title>Rhodovastum sp. nov. RN2-1 isolated from soil in Seongnam, South Korea.</title>
        <authorList>
            <person name="Le N.T."/>
        </authorList>
    </citation>
    <scope>NUCLEOTIDE SEQUENCE</scope>
    <source>
        <strain evidence="9">RN2-1</strain>
    </source>
</reference>
<evidence type="ECO:0000256" key="4">
    <source>
        <dbReference type="ARBA" id="ARBA00023150"/>
    </source>
</evidence>
<dbReference type="EC" id="4.6.1.17" evidence="3 7"/>
<dbReference type="InterPro" id="IPR023045">
    <property type="entry name" value="MoaC"/>
</dbReference>
<name>A0AA41YKA8_9PROT</name>
<keyword evidence="5 7" id="KW-0456">Lyase</keyword>
<evidence type="ECO:0000259" key="8">
    <source>
        <dbReference type="Pfam" id="PF01967"/>
    </source>
</evidence>
<dbReference type="InterPro" id="IPR050105">
    <property type="entry name" value="MoCo_biosynth_MoaA/MoaC"/>
</dbReference>
<dbReference type="EMBL" id="JAPDNT010000002">
    <property type="protein sequence ID" value="MCW3473737.1"/>
    <property type="molecule type" value="Genomic_DNA"/>
</dbReference>
<dbReference type="Proteomes" id="UP001165679">
    <property type="component" value="Unassembled WGS sequence"/>
</dbReference>
<protein>
    <recommendedName>
        <fullName evidence="3 7">Cyclic pyranopterin monophosphate synthase</fullName>
        <ecNumber evidence="3 7">4.6.1.17</ecNumber>
    </recommendedName>
    <alternativeName>
        <fullName evidence="7">Molybdenum cofactor biosynthesis protein C</fullName>
    </alternativeName>
</protein>
<organism evidence="9 10">
    <name type="scientific">Limobrevibacterium gyesilva</name>
    <dbReference type="NCBI Taxonomy" id="2991712"/>
    <lineage>
        <taxon>Bacteria</taxon>
        <taxon>Pseudomonadati</taxon>
        <taxon>Pseudomonadota</taxon>
        <taxon>Alphaproteobacteria</taxon>
        <taxon>Acetobacterales</taxon>
        <taxon>Acetobacteraceae</taxon>
        <taxon>Limobrevibacterium</taxon>
    </lineage>
</organism>
<comment type="similarity">
    <text evidence="7">Belongs to the MoaC family.</text>
</comment>
<dbReference type="CDD" id="cd01420">
    <property type="entry name" value="MoaC_PE"/>
    <property type="match status" value="1"/>
</dbReference>
<comment type="caution">
    <text evidence="9">The sequence shown here is derived from an EMBL/GenBank/DDBJ whole genome shotgun (WGS) entry which is preliminary data.</text>
</comment>
<evidence type="ECO:0000256" key="1">
    <source>
        <dbReference type="ARBA" id="ARBA00001637"/>
    </source>
</evidence>
<dbReference type="InterPro" id="IPR036522">
    <property type="entry name" value="MoaC_sf"/>
</dbReference>
<evidence type="ECO:0000313" key="10">
    <source>
        <dbReference type="Proteomes" id="UP001165679"/>
    </source>
</evidence>
<dbReference type="SUPFAM" id="SSF55040">
    <property type="entry name" value="Molybdenum cofactor biosynthesis protein C, MoaC"/>
    <property type="match status" value="1"/>
</dbReference>
<dbReference type="RefSeq" id="WP_264712352.1">
    <property type="nucleotide sequence ID" value="NZ_JAPDNT010000002.1"/>
</dbReference>
<dbReference type="Gene3D" id="3.30.70.640">
    <property type="entry name" value="Molybdopterin cofactor biosynthesis C (MoaC) domain"/>
    <property type="match status" value="1"/>
</dbReference>
<dbReference type="GO" id="GO:0006777">
    <property type="term" value="P:Mo-molybdopterin cofactor biosynthetic process"/>
    <property type="evidence" value="ECO:0007669"/>
    <property type="project" value="UniProtKB-UniRule"/>
</dbReference>
<evidence type="ECO:0000256" key="3">
    <source>
        <dbReference type="ARBA" id="ARBA00012575"/>
    </source>
</evidence>
<evidence type="ECO:0000256" key="5">
    <source>
        <dbReference type="ARBA" id="ARBA00023239"/>
    </source>
</evidence>
<proteinExistence type="inferred from homology"/>
<comment type="subunit">
    <text evidence="7">Homohexamer; trimer of dimers.</text>
</comment>
<dbReference type="Pfam" id="PF01967">
    <property type="entry name" value="MoaC"/>
    <property type="match status" value="1"/>
</dbReference>
<feature type="domain" description="Molybdopterin cofactor biosynthesis C (MoaC)" evidence="8">
    <location>
        <begin position="16"/>
        <end position="150"/>
    </location>
</feature>
<dbReference type="HAMAP" id="MF_01224_B">
    <property type="entry name" value="MoaC_B"/>
    <property type="match status" value="1"/>
</dbReference>
<dbReference type="NCBIfam" id="TIGR00581">
    <property type="entry name" value="moaC"/>
    <property type="match status" value="1"/>
</dbReference>
<dbReference type="InterPro" id="IPR047594">
    <property type="entry name" value="MoaC_bact/euk"/>
</dbReference>
<gene>
    <name evidence="7 9" type="primary">moaC</name>
    <name evidence="9" type="ORF">OL599_04035</name>
</gene>
<evidence type="ECO:0000256" key="7">
    <source>
        <dbReference type="HAMAP-Rule" id="MF_01224"/>
    </source>
</evidence>
<dbReference type="InterPro" id="IPR002820">
    <property type="entry name" value="Mopterin_CF_biosynth-C_dom"/>
</dbReference>
<sequence length="158" mass="16445">MSDRLTHFDAAGNAVMVDVGGKAVTAREATAKARVAMRPETLRMILDGTAKKGDVFGVARLAGIMAAKRTAELIPLCHPLPLSAVTVDLQADGADGVAITATVKTTGRTGVEMEALTAASVTALTVYDMCKAVDRGMRIEALRVVAKSGGKSGDFRQE</sequence>
<keyword evidence="4 7" id="KW-0501">Molybdenum cofactor biosynthesis</keyword>
<keyword evidence="10" id="KW-1185">Reference proteome</keyword>
<evidence type="ECO:0000313" key="9">
    <source>
        <dbReference type="EMBL" id="MCW3473737.1"/>
    </source>
</evidence>
<dbReference type="AlphaFoldDB" id="A0AA41YKA8"/>
<dbReference type="PANTHER" id="PTHR22960">
    <property type="entry name" value="MOLYBDOPTERIN COFACTOR SYNTHESIS PROTEIN A"/>
    <property type="match status" value="1"/>
</dbReference>
<dbReference type="NCBIfam" id="NF006870">
    <property type="entry name" value="PRK09364.1"/>
    <property type="match status" value="1"/>
</dbReference>
<feature type="active site" evidence="7">
    <location>
        <position position="128"/>
    </location>
</feature>
<reference evidence="9" key="2">
    <citation type="submission" date="2022-10" db="EMBL/GenBank/DDBJ databases">
        <authorList>
            <person name="Trinh H.N."/>
        </authorList>
    </citation>
    <scope>NUCLEOTIDE SEQUENCE</scope>
    <source>
        <strain evidence="9">RN2-1</strain>
    </source>
</reference>
<feature type="binding site" evidence="7">
    <location>
        <begin position="113"/>
        <end position="114"/>
    </location>
    <ligand>
        <name>substrate</name>
    </ligand>
</feature>
<comment type="function">
    <text evidence="6 7">Catalyzes the conversion of (8S)-3',8-cyclo-7,8-dihydroguanosine 5'-triphosphate to cyclic pyranopterin monophosphate (cPMP).</text>
</comment>
<evidence type="ECO:0000256" key="2">
    <source>
        <dbReference type="ARBA" id="ARBA00005046"/>
    </source>
</evidence>
<dbReference type="GO" id="GO:0061799">
    <property type="term" value="F:cyclic pyranopterin monophosphate synthase activity"/>
    <property type="evidence" value="ECO:0007669"/>
    <property type="project" value="UniProtKB-UniRule"/>
</dbReference>
<accession>A0AA41YKA8</accession>